<evidence type="ECO:0000313" key="2">
    <source>
        <dbReference type="EMBL" id="GAG63274.1"/>
    </source>
</evidence>
<dbReference type="EMBL" id="BART01007774">
    <property type="protein sequence ID" value="GAG63274.1"/>
    <property type="molecule type" value="Genomic_DNA"/>
</dbReference>
<accession>X0Z2T4</accession>
<organism evidence="2">
    <name type="scientific">marine sediment metagenome</name>
    <dbReference type="NCBI Taxonomy" id="412755"/>
    <lineage>
        <taxon>unclassified sequences</taxon>
        <taxon>metagenomes</taxon>
        <taxon>ecological metagenomes</taxon>
    </lineage>
</organism>
<reference evidence="2" key="1">
    <citation type="journal article" date="2014" name="Front. Microbiol.">
        <title>High frequency of phylogenetically diverse reductive dehalogenase-homologous genes in deep subseafloor sedimentary metagenomes.</title>
        <authorList>
            <person name="Kawai M."/>
            <person name="Futagami T."/>
            <person name="Toyoda A."/>
            <person name="Takaki Y."/>
            <person name="Nishi S."/>
            <person name="Hori S."/>
            <person name="Arai W."/>
            <person name="Tsubouchi T."/>
            <person name="Morono Y."/>
            <person name="Uchiyama I."/>
            <person name="Ito T."/>
            <person name="Fujiyama A."/>
            <person name="Inagaki F."/>
            <person name="Takami H."/>
        </authorList>
    </citation>
    <scope>NUCLEOTIDE SEQUENCE</scope>
    <source>
        <strain evidence="2">Expedition CK06-06</strain>
    </source>
</reference>
<comment type="caution">
    <text evidence="2">The sequence shown here is derived from an EMBL/GenBank/DDBJ whole genome shotgun (WGS) entry which is preliminary data.</text>
</comment>
<feature type="compositionally biased region" description="Basic and acidic residues" evidence="1">
    <location>
        <begin position="338"/>
        <end position="366"/>
    </location>
</feature>
<gene>
    <name evidence="2" type="ORF">S01H4_17621</name>
</gene>
<sequence length="394" mass="44906">MIKKMVDKIIPFLINVGDVIPARSKATLLDEMAMALNECINIYGKTIKKLGKVNRISMCFWPVRLVPLSETRACVCSYLLNKQEKLNVGKFSQQPPNPDNVIQGADPASFLSSLASYNSTYLKKPKNYKRGTVIQEALFNASEVDYFKNFFLNQYNVGSFNEPYFLLEGGPIPKSINQAKIVPEVFEFISQRDIGILDNYGQTIIKLCDRFIQKGSQQTDNLRNRKVDTSEEEKQLAQITRELEAEKARKIEESPEELVKSGKYKMSDKTGDLYNNLSATKNSVDRLKNAVNKNDLFDAEGSLNDVNIKYKDLGNTISRYQTELAQIRKNVQRELSDLEKTKQQKIRELERKKSETESKIQTKHSELSSNLTSAEDIVASIKQEKQSCLDNIER</sequence>
<evidence type="ECO:0000256" key="1">
    <source>
        <dbReference type="SAM" id="MobiDB-lite"/>
    </source>
</evidence>
<proteinExistence type="predicted"/>
<feature type="region of interest" description="Disordered" evidence="1">
    <location>
        <begin position="338"/>
        <end position="369"/>
    </location>
</feature>
<dbReference type="AlphaFoldDB" id="X0Z2T4"/>
<name>X0Z2T4_9ZZZZ</name>
<protein>
    <submittedName>
        <fullName evidence="2">Uncharacterized protein</fullName>
    </submittedName>
</protein>
<feature type="non-terminal residue" evidence="2">
    <location>
        <position position="394"/>
    </location>
</feature>